<dbReference type="PROSITE" id="PS50990">
    <property type="entry name" value="PEPTIDASE_C39"/>
    <property type="match status" value="1"/>
</dbReference>
<dbReference type="GO" id="GO:0008233">
    <property type="term" value="F:peptidase activity"/>
    <property type="evidence" value="ECO:0007669"/>
    <property type="project" value="InterPro"/>
</dbReference>
<dbReference type="EMBL" id="CP073100">
    <property type="protein sequence ID" value="QUE51874.1"/>
    <property type="molecule type" value="Genomic_DNA"/>
</dbReference>
<reference evidence="3" key="1">
    <citation type="submission" date="2021-04" db="EMBL/GenBank/DDBJ databases">
        <title>Luteolibacter sp. 32A isolated from the skin of an Anderson's salamander (Ambystoma andersonii).</title>
        <authorList>
            <person name="Spergser J."/>
            <person name="Busse H.-J."/>
        </authorList>
    </citation>
    <scope>NUCLEOTIDE SEQUENCE</scope>
    <source>
        <strain evidence="3">32A</strain>
    </source>
</reference>
<protein>
    <recommendedName>
        <fullName evidence="2">Peptidase C39 domain-containing protein</fullName>
    </recommendedName>
</protein>
<name>A0A975J0R2_9BACT</name>
<gene>
    <name evidence="3" type="ORF">KBB96_03040</name>
</gene>
<evidence type="ECO:0000313" key="4">
    <source>
        <dbReference type="Proteomes" id="UP000676169"/>
    </source>
</evidence>
<keyword evidence="4" id="KW-1185">Reference proteome</keyword>
<evidence type="ECO:0000256" key="1">
    <source>
        <dbReference type="SAM" id="Phobius"/>
    </source>
</evidence>
<accession>A0A975J0R2</accession>
<sequence>MSPTTAAISTLILVIAVALLLARRIGLLAQRARKPWRLGIALVLTLLSLPSLWFSVYYLHILPETKLLYDLRAQPLSEWWLAFFLPAAVSWSAFIPRPLAVASYGLAIAAMLPPFLKPIRRPLDQSRLIEQWIGDSCIQSTESTCGPASSATVLRFLGDKTATEKDLARRAWSTSSGTEAWHLARALRRRGRTVDFEFNGLPSPDHLPGVLGVNVTGNGHFIALLKCEGDLWTIADPLSGMEVISRQDLEKREISPFFMRIR</sequence>
<keyword evidence="1" id="KW-0812">Transmembrane</keyword>
<feature type="transmembrane region" description="Helical" evidence="1">
    <location>
        <begin position="6"/>
        <end position="26"/>
    </location>
</feature>
<dbReference type="GO" id="GO:0005524">
    <property type="term" value="F:ATP binding"/>
    <property type="evidence" value="ECO:0007669"/>
    <property type="project" value="InterPro"/>
</dbReference>
<dbReference type="Gene3D" id="3.90.70.10">
    <property type="entry name" value="Cysteine proteinases"/>
    <property type="match status" value="1"/>
</dbReference>
<feature type="transmembrane region" description="Helical" evidence="1">
    <location>
        <begin position="38"/>
        <end position="59"/>
    </location>
</feature>
<dbReference type="GO" id="GO:0016020">
    <property type="term" value="C:membrane"/>
    <property type="evidence" value="ECO:0007669"/>
    <property type="project" value="InterPro"/>
</dbReference>
<feature type="domain" description="Peptidase C39" evidence="2">
    <location>
        <begin position="139"/>
        <end position="260"/>
    </location>
</feature>
<dbReference type="Proteomes" id="UP000676169">
    <property type="component" value="Chromosome"/>
</dbReference>
<keyword evidence="1" id="KW-0472">Membrane</keyword>
<evidence type="ECO:0000259" key="2">
    <source>
        <dbReference type="PROSITE" id="PS50990"/>
    </source>
</evidence>
<proteinExistence type="predicted"/>
<dbReference type="InterPro" id="IPR005074">
    <property type="entry name" value="Peptidase_C39"/>
</dbReference>
<dbReference type="GO" id="GO:0006508">
    <property type="term" value="P:proteolysis"/>
    <property type="evidence" value="ECO:0007669"/>
    <property type="project" value="InterPro"/>
</dbReference>
<dbReference type="Pfam" id="PF03412">
    <property type="entry name" value="Peptidase_C39"/>
    <property type="match status" value="1"/>
</dbReference>
<dbReference type="KEGG" id="lamb:KBB96_03040"/>
<organism evidence="3 4">
    <name type="scientific">Luteolibacter ambystomatis</name>
    <dbReference type="NCBI Taxonomy" id="2824561"/>
    <lineage>
        <taxon>Bacteria</taxon>
        <taxon>Pseudomonadati</taxon>
        <taxon>Verrucomicrobiota</taxon>
        <taxon>Verrucomicrobiia</taxon>
        <taxon>Verrucomicrobiales</taxon>
        <taxon>Verrucomicrobiaceae</taxon>
        <taxon>Luteolibacter</taxon>
    </lineage>
</organism>
<feature type="transmembrane region" description="Helical" evidence="1">
    <location>
        <begin position="79"/>
        <end position="112"/>
    </location>
</feature>
<dbReference type="AlphaFoldDB" id="A0A975J0R2"/>
<keyword evidence="1" id="KW-1133">Transmembrane helix</keyword>
<evidence type="ECO:0000313" key="3">
    <source>
        <dbReference type="EMBL" id="QUE51874.1"/>
    </source>
</evidence>
<dbReference type="RefSeq" id="WP_211632112.1">
    <property type="nucleotide sequence ID" value="NZ_CP073100.1"/>
</dbReference>